<dbReference type="Gene3D" id="3.30.40.10">
    <property type="entry name" value="Zinc/RING finger domain, C3HC4 (zinc finger)"/>
    <property type="match status" value="1"/>
</dbReference>
<dbReference type="SUPFAM" id="SSF57850">
    <property type="entry name" value="RING/U-box"/>
    <property type="match status" value="1"/>
</dbReference>
<organism evidence="4 5">
    <name type="scientific">Peronospora matthiolae</name>
    <dbReference type="NCBI Taxonomy" id="2874970"/>
    <lineage>
        <taxon>Eukaryota</taxon>
        <taxon>Sar</taxon>
        <taxon>Stramenopiles</taxon>
        <taxon>Oomycota</taxon>
        <taxon>Peronosporomycetes</taxon>
        <taxon>Peronosporales</taxon>
        <taxon>Peronosporaceae</taxon>
        <taxon>Peronospora</taxon>
    </lineage>
</organism>
<accession>A0AAV1UH63</accession>
<name>A0AAV1UH63_9STRA</name>
<feature type="region of interest" description="Disordered" evidence="2">
    <location>
        <begin position="91"/>
        <end position="110"/>
    </location>
</feature>
<keyword evidence="1" id="KW-0863">Zinc-finger</keyword>
<protein>
    <recommendedName>
        <fullName evidence="3">RING-type domain-containing protein</fullName>
    </recommendedName>
</protein>
<dbReference type="PROSITE" id="PS50089">
    <property type="entry name" value="ZF_RING_2"/>
    <property type="match status" value="1"/>
</dbReference>
<dbReference type="InterPro" id="IPR001841">
    <property type="entry name" value="Znf_RING"/>
</dbReference>
<keyword evidence="1" id="KW-0862">Zinc</keyword>
<dbReference type="PANTHER" id="PTHR35213:SF3">
    <property type="entry name" value="MYB-LIKE DOMAIN-CONTAINING PROTEIN"/>
    <property type="match status" value="1"/>
</dbReference>
<gene>
    <name evidence="4" type="ORF">PM001_LOCUS19000</name>
</gene>
<evidence type="ECO:0000313" key="4">
    <source>
        <dbReference type="EMBL" id="CAK7933850.1"/>
    </source>
</evidence>
<comment type="caution">
    <text evidence="4">The sequence shown here is derived from an EMBL/GenBank/DDBJ whole genome shotgun (WGS) entry which is preliminary data.</text>
</comment>
<feature type="region of interest" description="Disordered" evidence="2">
    <location>
        <begin position="462"/>
        <end position="503"/>
    </location>
</feature>
<dbReference type="Proteomes" id="UP001162060">
    <property type="component" value="Unassembled WGS sequence"/>
</dbReference>
<evidence type="ECO:0000256" key="2">
    <source>
        <dbReference type="SAM" id="MobiDB-lite"/>
    </source>
</evidence>
<evidence type="ECO:0000256" key="1">
    <source>
        <dbReference type="PROSITE-ProRule" id="PRU00175"/>
    </source>
</evidence>
<feature type="region of interest" description="Disordered" evidence="2">
    <location>
        <begin position="1"/>
        <end position="56"/>
    </location>
</feature>
<dbReference type="AlphaFoldDB" id="A0AAV1UH63"/>
<feature type="compositionally biased region" description="Polar residues" evidence="2">
    <location>
        <begin position="462"/>
        <end position="471"/>
    </location>
</feature>
<reference evidence="4" key="1">
    <citation type="submission" date="2024-01" db="EMBL/GenBank/DDBJ databases">
        <authorList>
            <person name="Webb A."/>
        </authorList>
    </citation>
    <scope>NUCLEOTIDE SEQUENCE</scope>
    <source>
        <strain evidence="4">Pm1</strain>
    </source>
</reference>
<sequence>MRPSSGSLQPPYDCPEYSSTPYSQQQQQQFRGDADRDRPSPVNTLGASTPFYHPLSPALKHTSQQSYYEPSSPPVSISHLSYALEQHKPSAAYHPHQRHHHHHQEPSDYRSPALTIKARSKPLVVMEEVCDVCRYPDPILVAPDCRHTFHSRCVHVWPLHVCPVCAAPLDQVAISPSIDMMARPEPRSGKWTRQEENFIDVVLREFDRQALPLAHGTPIRLVLAKMLNCSTMRLSKKFQKNALGKRTFRVVQPTKGKKALQFDPTDHVQRQRELSQLEQAFRQELIDQFQRENNTNDGALVETQCLRVAVQQFWVSNLLRFAVLVGQPVMGLDVSDAKKRKRAMQLLRNGQYDELLSWHPQHLSRGSTGMTPMPPVLAATSNDMHTVPTSWNTPSAAVYASSVLGHMQQDRGVCIPALVQQLERPVKKKRTPEVDSDGGRFGLTMDQSSACLQYGRISPRPTSVSSYEYNHQQQQQQQGYQSEPFGRPSSICSPYPEDRTDKETSIGYANGWLRSRQQDQQLVTGLAGPDETTVRDQRTGFVATGGGYPRPGDAAYHVSSSGAAQVAPWDGLLETMSSEVPVGSSASRMKSHLSQCGDPAMHSWSTMHMM</sequence>
<evidence type="ECO:0000259" key="3">
    <source>
        <dbReference type="PROSITE" id="PS50089"/>
    </source>
</evidence>
<keyword evidence="1" id="KW-0479">Metal-binding</keyword>
<proteinExistence type="predicted"/>
<dbReference type="PANTHER" id="PTHR35213">
    <property type="entry name" value="RING-TYPE DOMAIN-CONTAINING PROTEIN-RELATED"/>
    <property type="match status" value="1"/>
</dbReference>
<dbReference type="InterPro" id="IPR013083">
    <property type="entry name" value="Znf_RING/FYVE/PHD"/>
</dbReference>
<dbReference type="EMBL" id="CAKLBY020000195">
    <property type="protein sequence ID" value="CAK7933850.1"/>
    <property type="molecule type" value="Genomic_DNA"/>
</dbReference>
<evidence type="ECO:0000313" key="5">
    <source>
        <dbReference type="Proteomes" id="UP001162060"/>
    </source>
</evidence>
<feature type="domain" description="RING-type" evidence="3">
    <location>
        <begin position="130"/>
        <end position="165"/>
    </location>
</feature>
<dbReference type="GO" id="GO:0008270">
    <property type="term" value="F:zinc ion binding"/>
    <property type="evidence" value="ECO:0007669"/>
    <property type="project" value="UniProtKB-KW"/>
</dbReference>